<evidence type="ECO:0000256" key="2">
    <source>
        <dbReference type="PROSITE-ProRule" id="PRU00284"/>
    </source>
</evidence>
<comment type="caution">
    <text evidence="5">The sequence shown here is derived from an EMBL/GenBank/DDBJ whole genome shotgun (WGS) entry which is preliminary data.</text>
</comment>
<dbReference type="PROSITE" id="PS50111">
    <property type="entry name" value="CHEMOTAXIS_TRANSDUC_2"/>
    <property type="match status" value="1"/>
</dbReference>
<feature type="transmembrane region" description="Helical" evidence="3">
    <location>
        <begin position="38"/>
        <end position="62"/>
    </location>
</feature>
<sequence>MTKNENIEHQNAENQSVETEKIETEKIKKTEKLGFRNIILISVLVTNLLICFSSILFIYLFGSGTQNIVKYLIGSLCVTLILELALFYYFNKIKEKYSMLGILFQQYIERSHVTIEEFVYPKKNIANSFNKQFDLINQTAAAISEITQMMHRTSEQINDCKAITKSAEDRLTSGKSVMERLGEAIEVIKIAAVDMDKMFQVINEINIKSLVISDIVAKTELLAMNASIEAARAGDHGKGFSVVSEEVQVLAQTSGKSAKQIKDLLNQSSIKVTQIIRTMNERIKEGEIISKKALDVYSRTNEGVESLKEQIQIIFEGTDMQTGVMKTIEGSLTSITENIGLNNKLIADGNDSISKLIETNTQLLQFVEDIEKALLGIQGLKMFQKTKGSEVRRNLKSMGF</sequence>
<keyword evidence="6" id="KW-1185">Reference proteome</keyword>
<protein>
    <recommendedName>
        <fullName evidence="4">Methyl-accepting transducer domain-containing protein</fullName>
    </recommendedName>
</protein>
<evidence type="ECO:0000313" key="6">
    <source>
        <dbReference type="Proteomes" id="UP000253934"/>
    </source>
</evidence>
<dbReference type="SUPFAM" id="SSF58104">
    <property type="entry name" value="Methyl-accepting chemotaxis protein (MCP) signaling domain"/>
    <property type="match status" value="1"/>
</dbReference>
<dbReference type="PANTHER" id="PTHR32089:SF112">
    <property type="entry name" value="LYSOZYME-LIKE PROTEIN-RELATED"/>
    <property type="match status" value="1"/>
</dbReference>
<dbReference type="AlphaFoldDB" id="A0A369KR15"/>
<evidence type="ECO:0000313" key="5">
    <source>
        <dbReference type="EMBL" id="RDB35297.1"/>
    </source>
</evidence>
<dbReference type="Gene3D" id="1.10.287.950">
    <property type="entry name" value="Methyl-accepting chemotaxis protein"/>
    <property type="match status" value="1"/>
</dbReference>
<dbReference type="Pfam" id="PF00015">
    <property type="entry name" value="MCPsignal"/>
    <property type="match status" value="1"/>
</dbReference>
<dbReference type="SMART" id="SM00283">
    <property type="entry name" value="MA"/>
    <property type="match status" value="1"/>
</dbReference>
<accession>A0A369KR15</accession>
<keyword evidence="3" id="KW-1133">Transmembrane helix</keyword>
<dbReference type="InterPro" id="IPR004089">
    <property type="entry name" value="MCPsignal_dom"/>
</dbReference>
<keyword evidence="1 2" id="KW-0807">Transducer</keyword>
<proteinExistence type="predicted"/>
<keyword evidence="3" id="KW-0812">Transmembrane</keyword>
<evidence type="ECO:0000256" key="3">
    <source>
        <dbReference type="SAM" id="Phobius"/>
    </source>
</evidence>
<dbReference type="GO" id="GO:0007165">
    <property type="term" value="P:signal transduction"/>
    <property type="evidence" value="ECO:0007669"/>
    <property type="project" value="UniProtKB-KW"/>
</dbReference>
<keyword evidence="3" id="KW-0472">Membrane</keyword>
<dbReference type="Proteomes" id="UP000253934">
    <property type="component" value="Unassembled WGS sequence"/>
</dbReference>
<dbReference type="GO" id="GO:0016020">
    <property type="term" value="C:membrane"/>
    <property type="evidence" value="ECO:0007669"/>
    <property type="project" value="InterPro"/>
</dbReference>
<evidence type="ECO:0000259" key="4">
    <source>
        <dbReference type="PROSITE" id="PS50111"/>
    </source>
</evidence>
<feature type="transmembrane region" description="Helical" evidence="3">
    <location>
        <begin position="68"/>
        <end position="90"/>
    </location>
</feature>
<gene>
    <name evidence="5" type="ORF">DCC88_10895</name>
</gene>
<organism evidence="5 6">
    <name type="scientific">Spirobacillus cienkowskii</name>
    <dbReference type="NCBI Taxonomy" id="495820"/>
    <lineage>
        <taxon>Bacteria</taxon>
        <taxon>Pseudomonadati</taxon>
        <taxon>Bdellovibrionota</taxon>
        <taxon>Oligoflexia</taxon>
        <taxon>Silvanigrellales</taxon>
        <taxon>Spirobacillus</taxon>
    </lineage>
</organism>
<evidence type="ECO:0000256" key="1">
    <source>
        <dbReference type="ARBA" id="ARBA00023224"/>
    </source>
</evidence>
<dbReference type="EMBL" id="QOVW01000091">
    <property type="protein sequence ID" value="RDB35297.1"/>
    <property type="molecule type" value="Genomic_DNA"/>
</dbReference>
<reference evidence="5" key="1">
    <citation type="submission" date="2018-04" db="EMBL/GenBank/DDBJ databases">
        <title>Draft genome sequence of the Candidatus Spirobacillus cienkowskii, a pathogen of freshwater Daphnia species, reconstructed from hemolymph metagenomic reads.</title>
        <authorList>
            <person name="Bresciani L."/>
            <person name="Lemos L.N."/>
            <person name="Wale N."/>
            <person name="Lin J.Y."/>
            <person name="Fernandes G.R."/>
            <person name="Duffy M.A."/>
            <person name="Rodrigues J.M."/>
        </authorList>
    </citation>
    <scope>NUCLEOTIDE SEQUENCE [LARGE SCALE GENOMIC DNA]</scope>
    <source>
        <strain evidence="5">Binning01</strain>
    </source>
</reference>
<dbReference type="PANTHER" id="PTHR32089">
    <property type="entry name" value="METHYL-ACCEPTING CHEMOTAXIS PROTEIN MCPB"/>
    <property type="match status" value="1"/>
</dbReference>
<name>A0A369KR15_9BACT</name>
<feature type="domain" description="Methyl-accepting transducer" evidence="4">
    <location>
        <begin position="107"/>
        <end position="354"/>
    </location>
</feature>